<keyword evidence="3" id="KW-0597">Phosphoprotein</keyword>
<dbReference type="PANTHER" id="PTHR43065">
    <property type="entry name" value="SENSOR HISTIDINE KINASE"/>
    <property type="match status" value="1"/>
</dbReference>
<dbReference type="GO" id="GO:0000155">
    <property type="term" value="F:phosphorelay sensor kinase activity"/>
    <property type="evidence" value="ECO:0007669"/>
    <property type="project" value="InterPro"/>
</dbReference>
<keyword evidence="4" id="KW-0472">Membrane</keyword>
<dbReference type="PANTHER" id="PTHR43065:SF42">
    <property type="entry name" value="TWO-COMPONENT SENSOR PPRA"/>
    <property type="match status" value="1"/>
</dbReference>
<dbReference type="SUPFAM" id="SSF55874">
    <property type="entry name" value="ATPase domain of HSP90 chaperone/DNA topoisomerase II/histidine kinase"/>
    <property type="match status" value="1"/>
</dbReference>
<feature type="transmembrane region" description="Helical" evidence="4">
    <location>
        <begin position="348"/>
        <end position="368"/>
    </location>
</feature>
<dbReference type="Gene3D" id="1.10.287.130">
    <property type="match status" value="1"/>
</dbReference>
<feature type="transmembrane region" description="Helical" evidence="4">
    <location>
        <begin position="374"/>
        <end position="396"/>
    </location>
</feature>
<dbReference type="Proteomes" id="UP000321479">
    <property type="component" value="Chromosome"/>
</dbReference>
<evidence type="ECO:0000256" key="4">
    <source>
        <dbReference type="SAM" id="Phobius"/>
    </source>
</evidence>
<feature type="transmembrane region" description="Helical" evidence="4">
    <location>
        <begin position="324"/>
        <end position="341"/>
    </location>
</feature>
<dbReference type="InterPro" id="IPR004358">
    <property type="entry name" value="Sig_transdc_His_kin-like_C"/>
</dbReference>
<evidence type="ECO:0000259" key="6">
    <source>
        <dbReference type="PROSITE" id="PS50109"/>
    </source>
</evidence>
<dbReference type="PRINTS" id="PR00344">
    <property type="entry name" value="BCTRLSENSOR"/>
</dbReference>
<feature type="domain" description="Histidine kinase" evidence="6">
    <location>
        <begin position="477"/>
        <end position="716"/>
    </location>
</feature>
<gene>
    <name evidence="7" type="ORF">FRZ54_06480</name>
</gene>
<dbReference type="InterPro" id="IPR008979">
    <property type="entry name" value="Galactose-bd-like_sf"/>
</dbReference>
<dbReference type="InterPro" id="IPR036097">
    <property type="entry name" value="HisK_dim/P_sf"/>
</dbReference>
<evidence type="ECO:0000256" key="5">
    <source>
        <dbReference type="SAM" id="SignalP"/>
    </source>
</evidence>
<dbReference type="CDD" id="cd00082">
    <property type="entry name" value="HisKA"/>
    <property type="match status" value="1"/>
</dbReference>
<dbReference type="Pfam" id="PF07695">
    <property type="entry name" value="7TMR-DISM_7TM"/>
    <property type="match status" value="1"/>
</dbReference>
<dbReference type="InterPro" id="IPR003594">
    <property type="entry name" value="HATPase_dom"/>
</dbReference>
<feature type="transmembrane region" description="Helical" evidence="4">
    <location>
        <begin position="231"/>
        <end position="252"/>
    </location>
</feature>
<dbReference type="Gene3D" id="3.30.565.10">
    <property type="entry name" value="Histidine kinase-like ATPase, C-terminal domain"/>
    <property type="match status" value="1"/>
</dbReference>
<comment type="catalytic activity">
    <reaction evidence="1">
        <text>ATP + protein L-histidine = ADP + protein N-phospho-L-histidine.</text>
        <dbReference type="EC" id="2.7.13.3"/>
    </reaction>
</comment>
<dbReference type="SUPFAM" id="SSF47384">
    <property type="entry name" value="Homodimeric domain of signal transducing histidine kinase"/>
    <property type="match status" value="1"/>
</dbReference>
<dbReference type="InterPro" id="IPR003661">
    <property type="entry name" value="HisK_dim/P_dom"/>
</dbReference>
<keyword evidence="4" id="KW-0812">Transmembrane</keyword>
<sequence>MKKLYLFILFLLTIALRLEAQTAGVFHLDKLSKNDTLLSKWVFHAGDDMQWAGQSYQDSKWASTNPGQNIDRFEVLKSTGILWLRLHVMVSNSLIGKTFAMRIAQYAASEIYLNGRRIATYGKVSADPSSVRGYLTSKEPIVINLEPGKDNVIAVRLAYQPGLTYISSLFEPIPAFALYVNDYRSAAANYYTYLNGLKNFVLVFSLFGGAILIVLCTHLVYFFFDRRKKVNLYYALFCACICFVTMPNEVWGVDRFGNLAIQMWVAYAEGVFFVIGMVFLLLTVYALFSYTRRGTLSVLSFIGLCATIYMYFNGIKGFVVCTNIIPALFMVEAVHVCIWAMKRRIKDASFVLAGIILFVVLDIIGGLLDQATVLAQLLWGIGLLCFPLGMSCYLGVQTAFTNKKLSATLNEVQILSAQSLAQEQEKQQILANQNILLERQVAERTKELNTSLENLRATQNQLIQSEKMASLGELTAGIAHEIQNPLNFVNNFSDVNQEMLIELREELDKGDVEEAKAIAADIEQNEAKINHHGKRAEAIVKGMLQHSRTSSGQKEPTNLNALADEYLRLSYHGFRAKDKEFNAELITNFDSKLPKVNVVPQDIGRVLLNVINNAFYAVQQKTKTAGADYKPTVEICTAQQNRSVIISVKDNGTGIPDNVKDKILQPFFTTKPTGEGTGLGLSLTYDMVVKGHGGSIQINSVEAEGSEFIILLPLITTT</sequence>
<dbReference type="EMBL" id="CP042436">
    <property type="protein sequence ID" value="QEC62243.1"/>
    <property type="molecule type" value="Genomic_DNA"/>
</dbReference>
<proteinExistence type="predicted"/>
<evidence type="ECO:0000256" key="2">
    <source>
        <dbReference type="ARBA" id="ARBA00012438"/>
    </source>
</evidence>
<dbReference type="RefSeq" id="WP_147030820.1">
    <property type="nucleotide sequence ID" value="NZ_CP042436.1"/>
</dbReference>
<dbReference type="PROSITE" id="PS50109">
    <property type="entry name" value="HIS_KIN"/>
    <property type="match status" value="1"/>
</dbReference>
<feature type="signal peptide" evidence="5">
    <location>
        <begin position="1"/>
        <end position="20"/>
    </location>
</feature>
<name>A0A5B8UTH4_9SPHI</name>
<dbReference type="Pfam" id="PF02518">
    <property type="entry name" value="HATPase_c"/>
    <property type="match status" value="1"/>
</dbReference>
<dbReference type="InterPro" id="IPR011623">
    <property type="entry name" value="7TMR_DISM_rcpt_extracell_dom1"/>
</dbReference>
<dbReference type="KEGG" id="mgin:FRZ54_06480"/>
<evidence type="ECO:0000313" key="7">
    <source>
        <dbReference type="EMBL" id="QEC62243.1"/>
    </source>
</evidence>
<dbReference type="SMART" id="SM00387">
    <property type="entry name" value="HATPase_c"/>
    <property type="match status" value="1"/>
</dbReference>
<evidence type="ECO:0000256" key="3">
    <source>
        <dbReference type="ARBA" id="ARBA00022553"/>
    </source>
</evidence>
<feature type="transmembrane region" description="Helical" evidence="4">
    <location>
        <begin position="264"/>
        <end position="288"/>
    </location>
</feature>
<evidence type="ECO:0000313" key="8">
    <source>
        <dbReference type="Proteomes" id="UP000321479"/>
    </source>
</evidence>
<feature type="transmembrane region" description="Helical" evidence="4">
    <location>
        <begin position="200"/>
        <end position="224"/>
    </location>
</feature>
<dbReference type="OrthoDB" id="9806995at2"/>
<protein>
    <recommendedName>
        <fullName evidence="2">histidine kinase</fullName>
        <ecNumber evidence="2">2.7.13.3</ecNumber>
    </recommendedName>
</protein>
<dbReference type="InterPro" id="IPR005467">
    <property type="entry name" value="His_kinase_dom"/>
</dbReference>
<dbReference type="AlphaFoldDB" id="A0A5B8UTH4"/>
<keyword evidence="4" id="KW-1133">Transmembrane helix</keyword>
<dbReference type="SMART" id="SM00388">
    <property type="entry name" value="HisKA"/>
    <property type="match status" value="1"/>
</dbReference>
<feature type="chain" id="PRO_5022689962" description="histidine kinase" evidence="5">
    <location>
        <begin position="21"/>
        <end position="718"/>
    </location>
</feature>
<reference evidence="7 8" key="1">
    <citation type="journal article" date="2017" name="Curr. Microbiol.">
        <title>Mucilaginibacter ginsenosidivorans sp. nov., Isolated from Soil of Ginseng Field.</title>
        <authorList>
            <person name="Kim M.M."/>
            <person name="Siddiqi M.Z."/>
            <person name="Im W.T."/>
        </authorList>
    </citation>
    <scope>NUCLEOTIDE SEQUENCE [LARGE SCALE GENOMIC DNA]</scope>
    <source>
        <strain evidence="7 8">Gsoil 3017</strain>
    </source>
</reference>
<accession>A0A5B8UTH4</accession>
<keyword evidence="8" id="KW-1185">Reference proteome</keyword>
<dbReference type="InterPro" id="IPR036890">
    <property type="entry name" value="HATPase_C_sf"/>
</dbReference>
<organism evidence="7 8">
    <name type="scientific">Mucilaginibacter ginsenosidivorans</name>
    <dbReference type="NCBI Taxonomy" id="398053"/>
    <lineage>
        <taxon>Bacteria</taxon>
        <taxon>Pseudomonadati</taxon>
        <taxon>Bacteroidota</taxon>
        <taxon>Sphingobacteriia</taxon>
        <taxon>Sphingobacteriales</taxon>
        <taxon>Sphingobacteriaceae</taxon>
        <taxon>Mucilaginibacter</taxon>
    </lineage>
</organism>
<dbReference type="Gene3D" id="2.60.120.260">
    <property type="entry name" value="Galactose-binding domain-like"/>
    <property type="match status" value="1"/>
</dbReference>
<dbReference type="EC" id="2.7.13.3" evidence="2"/>
<evidence type="ECO:0000256" key="1">
    <source>
        <dbReference type="ARBA" id="ARBA00000085"/>
    </source>
</evidence>
<feature type="transmembrane region" description="Helical" evidence="4">
    <location>
        <begin position="295"/>
        <end position="312"/>
    </location>
</feature>
<dbReference type="SUPFAM" id="SSF49785">
    <property type="entry name" value="Galactose-binding domain-like"/>
    <property type="match status" value="1"/>
</dbReference>
<keyword evidence="5" id="KW-0732">Signal</keyword>